<gene>
    <name evidence="1" type="ORF">VNO80_28551</name>
</gene>
<dbReference type="PANTHER" id="PTHR24222">
    <property type="entry name" value="ABC TRANSPORTER B FAMILY"/>
    <property type="match status" value="1"/>
</dbReference>
<dbReference type="PANTHER" id="PTHR24222:SF76">
    <property type="entry name" value="MYCOBACTIN IMPORT ATP-BINDING_PERMEASE PROTEIN IRTB"/>
    <property type="match status" value="1"/>
</dbReference>
<evidence type="ECO:0000313" key="2">
    <source>
        <dbReference type="Proteomes" id="UP001374584"/>
    </source>
</evidence>
<dbReference type="SUPFAM" id="SSF52540">
    <property type="entry name" value="P-loop containing nucleoside triphosphate hydrolases"/>
    <property type="match status" value="1"/>
</dbReference>
<name>A0AAN9L997_PHACN</name>
<protein>
    <submittedName>
        <fullName evidence="1">Uncharacterized protein</fullName>
    </submittedName>
</protein>
<keyword evidence="2" id="KW-1185">Reference proteome</keyword>
<accession>A0AAN9L997</accession>
<dbReference type="Proteomes" id="UP001374584">
    <property type="component" value="Unassembled WGS sequence"/>
</dbReference>
<comment type="caution">
    <text evidence="1">The sequence shown here is derived from an EMBL/GenBank/DDBJ whole genome shotgun (WGS) entry which is preliminary data.</text>
</comment>
<sequence length="179" mass="19768">MDSLLLCFPFPFMTWSKEGAKEAEGCHNSEAEKSSSNVNLDNHIARSSTQRYVSISRGSSGRHSQSHSSTLSHRSWVMDMHRKKCEEQEKQGVQLGLVSAAFLCCRGRDMCSSKASNAHQFICTLPEGYNMTPLLAIARVMVEGFKILLLDEATSALDAESKKVVEEAPHRMSVNSSPS</sequence>
<dbReference type="GO" id="GO:0005886">
    <property type="term" value="C:plasma membrane"/>
    <property type="evidence" value="ECO:0007669"/>
    <property type="project" value="TreeGrafter"/>
</dbReference>
<dbReference type="InterPro" id="IPR039421">
    <property type="entry name" value="Type_1_exporter"/>
</dbReference>
<evidence type="ECO:0000313" key="1">
    <source>
        <dbReference type="EMBL" id="KAK7331810.1"/>
    </source>
</evidence>
<dbReference type="Gene3D" id="3.40.50.300">
    <property type="entry name" value="P-loop containing nucleotide triphosphate hydrolases"/>
    <property type="match status" value="1"/>
</dbReference>
<dbReference type="GO" id="GO:0042626">
    <property type="term" value="F:ATPase-coupled transmembrane transporter activity"/>
    <property type="evidence" value="ECO:0007669"/>
    <property type="project" value="TreeGrafter"/>
</dbReference>
<dbReference type="AlphaFoldDB" id="A0AAN9L997"/>
<dbReference type="InterPro" id="IPR027417">
    <property type="entry name" value="P-loop_NTPase"/>
</dbReference>
<dbReference type="EMBL" id="JAYMYR010000011">
    <property type="protein sequence ID" value="KAK7331810.1"/>
    <property type="molecule type" value="Genomic_DNA"/>
</dbReference>
<reference evidence="1 2" key="1">
    <citation type="submission" date="2024-01" db="EMBL/GenBank/DDBJ databases">
        <title>The genomes of 5 underutilized Papilionoideae crops provide insights into root nodulation and disease resistanc.</title>
        <authorList>
            <person name="Jiang F."/>
        </authorList>
    </citation>
    <scope>NUCLEOTIDE SEQUENCE [LARGE SCALE GENOMIC DNA]</scope>
    <source>
        <strain evidence="1">JINMINGXINNONG_FW02</strain>
        <tissue evidence="1">Leaves</tissue>
    </source>
</reference>
<organism evidence="1 2">
    <name type="scientific">Phaseolus coccineus</name>
    <name type="common">Scarlet runner bean</name>
    <name type="synonym">Phaseolus multiflorus</name>
    <dbReference type="NCBI Taxonomy" id="3886"/>
    <lineage>
        <taxon>Eukaryota</taxon>
        <taxon>Viridiplantae</taxon>
        <taxon>Streptophyta</taxon>
        <taxon>Embryophyta</taxon>
        <taxon>Tracheophyta</taxon>
        <taxon>Spermatophyta</taxon>
        <taxon>Magnoliopsida</taxon>
        <taxon>eudicotyledons</taxon>
        <taxon>Gunneridae</taxon>
        <taxon>Pentapetalae</taxon>
        <taxon>rosids</taxon>
        <taxon>fabids</taxon>
        <taxon>Fabales</taxon>
        <taxon>Fabaceae</taxon>
        <taxon>Papilionoideae</taxon>
        <taxon>50 kb inversion clade</taxon>
        <taxon>NPAAA clade</taxon>
        <taxon>indigoferoid/millettioid clade</taxon>
        <taxon>Phaseoleae</taxon>
        <taxon>Phaseolus</taxon>
    </lineage>
</organism>
<proteinExistence type="predicted"/>